<evidence type="ECO:0000313" key="4">
    <source>
        <dbReference type="Proteomes" id="UP001501585"/>
    </source>
</evidence>
<evidence type="ECO:0000256" key="1">
    <source>
        <dbReference type="SAM" id="MobiDB-lite"/>
    </source>
</evidence>
<keyword evidence="4" id="KW-1185">Reference proteome</keyword>
<gene>
    <name evidence="3" type="ORF">GCM10009799_32850</name>
</gene>
<feature type="region of interest" description="Disordered" evidence="1">
    <location>
        <begin position="1"/>
        <end position="23"/>
    </location>
</feature>
<organism evidence="3 4">
    <name type="scientific">Nocardiopsis rhodophaea</name>
    <dbReference type="NCBI Taxonomy" id="280238"/>
    <lineage>
        <taxon>Bacteria</taxon>
        <taxon>Bacillati</taxon>
        <taxon>Actinomycetota</taxon>
        <taxon>Actinomycetes</taxon>
        <taxon>Streptosporangiales</taxon>
        <taxon>Nocardiopsidaceae</taxon>
        <taxon>Nocardiopsis</taxon>
    </lineage>
</organism>
<proteinExistence type="predicted"/>
<comment type="caution">
    <text evidence="3">The sequence shown here is derived from an EMBL/GenBank/DDBJ whole genome shotgun (WGS) entry which is preliminary data.</text>
</comment>
<dbReference type="Pfam" id="PF13936">
    <property type="entry name" value="HTH_38"/>
    <property type="match status" value="1"/>
</dbReference>
<dbReference type="Proteomes" id="UP001501585">
    <property type="component" value="Unassembled WGS sequence"/>
</dbReference>
<evidence type="ECO:0000259" key="2">
    <source>
        <dbReference type="Pfam" id="PF13936"/>
    </source>
</evidence>
<reference evidence="4" key="1">
    <citation type="journal article" date="2019" name="Int. J. Syst. Evol. Microbiol.">
        <title>The Global Catalogue of Microorganisms (GCM) 10K type strain sequencing project: providing services to taxonomists for standard genome sequencing and annotation.</title>
        <authorList>
            <consortium name="The Broad Institute Genomics Platform"/>
            <consortium name="The Broad Institute Genome Sequencing Center for Infectious Disease"/>
            <person name="Wu L."/>
            <person name="Ma J."/>
        </authorList>
    </citation>
    <scope>NUCLEOTIDE SEQUENCE [LARGE SCALE GENOMIC DNA]</scope>
    <source>
        <strain evidence="4">JCM 15313</strain>
    </source>
</reference>
<sequence length="123" mass="13608">MRSPGRPTANAREDRRRSWARIADGLSSEDATAACGVSTPVGSRWFREAGGMPPMPLATPCGRYLSFVEREEIALLKAENPGVPEISCRVGRDPWATSRELPRNSATRGRRLEYRASVAQWHA</sequence>
<dbReference type="InterPro" id="IPR025246">
    <property type="entry name" value="IS30-like_HTH"/>
</dbReference>
<evidence type="ECO:0000313" key="3">
    <source>
        <dbReference type="EMBL" id="GAA2003151.1"/>
    </source>
</evidence>
<dbReference type="EMBL" id="BAAAPC010000013">
    <property type="protein sequence ID" value="GAA2003151.1"/>
    <property type="molecule type" value="Genomic_DNA"/>
</dbReference>
<accession>A0ABP5ERB8</accession>
<name>A0ABP5ERB8_9ACTN</name>
<feature type="domain" description="Transposase IS30-like HTH" evidence="2">
    <location>
        <begin position="62"/>
        <end position="104"/>
    </location>
</feature>
<protein>
    <recommendedName>
        <fullName evidence="2">Transposase IS30-like HTH domain-containing protein</fullName>
    </recommendedName>
</protein>